<evidence type="ECO:0000313" key="3">
    <source>
        <dbReference type="Proteomes" id="UP000585905"/>
    </source>
</evidence>
<name>A0A839E7L5_9MICO</name>
<proteinExistence type="predicted"/>
<keyword evidence="3" id="KW-1185">Reference proteome</keyword>
<evidence type="ECO:0000256" key="1">
    <source>
        <dbReference type="SAM" id="Phobius"/>
    </source>
</evidence>
<protein>
    <recommendedName>
        <fullName evidence="4">DUF4383 domain-containing protein</fullName>
    </recommendedName>
</protein>
<keyword evidence="1" id="KW-1133">Transmembrane helix</keyword>
<evidence type="ECO:0008006" key="4">
    <source>
        <dbReference type="Google" id="ProtNLM"/>
    </source>
</evidence>
<evidence type="ECO:0000313" key="2">
    <source>
        <dbReference type="EMBL" id="MBA8848501.1"/>
    </source>
</evidence>
<reference evidence="2 3" key="1">
    <citation type="submission" date="2020-07" db="EMBL/GenBank/DDBJ databases">
        <title>Sequencing the genomes of 1000 actinobacteria strains.</title>
        <authorList>
            <person name="Klenk H.-P."/>
        </authorList>
    </citation>
    <scope>NUCLEOTIDE SEQUENCE [LARGE SCALE GENOMIC DNA]</scope>
    <source>
        <strain evidence="2 3">DSM 19663</strain>
    </source>
</reference>
<gene>
    <name evidence="2" type="ORF">FHX53_002105</name>
</gene>
<dbReference type="Proteomes" id="UP000585905">
    <property type="component" value="Unassembled WGS sequence"/>
</dbReference>
<sequence length="147" mass="14674">MRLADLTWNRSFAIGLGAAFLLLGAAGFVVSFGTPPLDPVGVPLIAYFTANPLHSVVSMAIGAVLLVAGLRSLAVARRVNAIMGTALLLLGIAGLYLIGTPANVLALTASDVLVYFASASLLLPASLGADRGAGGAVESGSSATPAR</sequence>
<keyword evidence="1" id="KW-0812">Transmembrane</keyword>
<dbReference type="Pfam" id="PF14325">
    <property type="entry name" value="DUF4383"/>
    <property type="match status" value="1"/>
</dbReference>
<dbReference type="EMBL" id="JACGWX010000005">
    <property type="protein sequence ID" value="MBA8848501.1"/>
    <property type="molecule type" value="Genomic_DNA"/>
</dbReference>
<comment type="caution">
    <text evidence="2">The sequence shown here is derived from an EMBL/GenBank/DDBJ whole genome shotgun (WGS) entry which is preliminary data.</text>
</comment>
<dbReference type="RefSeq" id="WP_182491287.1">
    <property type="nucleotide sequence ID" value="NZ_BAAAOV010000006.1"/>
</dbReference>
<keyword evidence="1" id="KW-0472">Membrane</keyword>
<feature type="transmembrane region" description="Helical" evidence="1">
    <location>
        <begin position="44"/>
        <end position="67"/>
    </location>
</feature>
<feature type="transmembrane region" description="Helical" evidence="1">
    <location>
        <begin position="12"/>
        <end position="32"/>
    </location>
</feature>
<organism evidence="2 3">
    <name type="scientific">Microcella alkalica</name>
    <dbReference type="NCBI Taxonomy" id="355930"/>
    <lineage>
        <taxon>Bacteria</taxon>
        <taxon>Bacillati</taxon>
        <taxon>Actinomycetota</taxon>
        <taxon>Actinomycetes</taxon>
        <taxon>Micrococcales</taxon>
        <taxon>Microbacteriaceae</taxon>
        <taxon>Microcella</taxon>
    </lineage>
</organism>
<dbReference type="AlphaFoldDB" id="A0A839E7L5"/>
<feature type="transmembrane region" description="Helical" evidence="1">
    <location>
        <begin position="79"/>
        <end position="98"/>
    </location>
</feature>
<accession>A0A839E7L5</accession>